<keyword evidence="3 4" id="KW-0472">Membrane</keyword>
<dbReference type="PANTHER" id="PTHR23534:SF1">
    <property type="entry name" value="MAJOR FACILITATOR SUPERFAMILY PROTEIN"/>
    <property type="match status" value="1"/>
</dbReference>
<dbReference type="InterPro" id="IPR011701">
    <property type="entry name" value="MFS"/>
</dbReference>
<protein>
    <submittedName>
        <fullName evidence="6">MFS transporter</fullName>
    </submittedName>
</protein>
<dbReference type="AlphaFoldDB" id="A0A0E3U623"/>
<feature type="transmembrane region" description="Helical" evidence="4">
    <location>
        <begin position="154"/>
        <end position="172"/>
    </location>
</feature>
<evidence type="ECO:0000259" key="5">
    <source>
        <dbReference type="PROSITE" id="PS50850"/>
    </source>
</evidence>
<dbReference type="RefSeq" id="WP_046290454.1">
    <property type="nucleotide sequence ID" value="NZ_CP011253.3"/>
</dbReference>
<feature type="transmembrane region" description="Helical" evidence="4">
    <location>
        <begin position="322"/>
        <end position="347"/>
    </location>
</feature>
<dbReference type="Proteomes" id="UP000035050">
    <property type="component" value="Chromosome"/>
</dbReference>
<evidence type="ECO:0000313" key="6">
    <source>
        <dbReference type="EMBL" id="AKC69108.1"/>
    </source>
</evidence>
<dbReference type="KEGG" id="pox:MB84_05970"/>
<feature type="transmembrane region" description="Helical" evidence="4">
    <location>
        <begin position="272"/>
        <end position="291"/>
    </location>
</feature>
<feature type="transmembrane region" description="Helical" evidence="4">
    <location>
        <begin position="92"/>
        <end position="111"/>
    </location>
</feature>
<dbReference type="Gene3D" id="1.20.1250.20">
    <property type="entry name" value="MFS general substrate transporter like domains"/>
    <property type="match status" value="1"/>
</dbReference>
<dbReference type="Pfam" id="PF07690">
    <property type="entry name" value="MFS_1"/>
    <property type="match status" value="2"/>
</dbReference>
<feature type="transmembrane region" description="Helical" evidence="4">
    <location>
        <begin position="233"/>
        <end position="266"/>
    </location>
</feature>
<evidence type="ECO:0000256" key="1">
    <source>
        <dbReference type="ARBA" id="ARBA00022692"/>
    </source>
</evidence>
<accession>A0A0E3U623</accession>
<dbReference type="PATRIC" id="fig|573737.6.peg.2016"/>
<proteinExistence type="predicted"/>
<dbReference type="HOGENOM" id="CLU_047644_2_0_4"/>
<feature type="transmembrane region" description="Helical" evidence="4">
    <location>
        <begin position="27"/>
        <end position="57"/>
    </location>
</feature>
<feature type="transmembrane region" description="Helical" evidence="4">
    <location>
        <begin position="296"/>
        <end position="316"/>
    </location>
</feature>
<evidence type="ECO:0000256" key="2">
    <source>
        <dbReference type="ARBA" id="ARBA00022989"/>
    </source>
</evidence>
<dbReference type="PANTHER" id="PTHR23534">
    <property type="entry name" value="MFS PERMEASE"/>
    <property type="match status" value="1"/>
</dbReference>
<evidence type="ECO:0000313" key="7">
    <source>
        <dbReference type="Proteomes" id="UP000035050"/>
    </source>
</evidence>
<gene>
    <name evidence="6" type="ORF">MB84_05970</name>
</gene>
<feature type="transmembrane region" description="Helical" evidence="4">
    <location>
        <begin position="359"/>
        <end position="381"/>
    </location>
</feature>
<sequence>MTDTVAGRSAPPSDPAEHQRRRLGRRYAAVLAACQALYTAALSVDLTLTGLVGYMLASDKGYATLPFSLITVASAITTIFASMLIQRFGQRLGFALGALFGTVGGLVSVMAIYEKHFAMFCAGTACVGVFQAFARYYRLAAADVVPVEDKPRAISVVLTGGVLAAVIGPALAAGSKDWLAPVTFAGSYLVVTILSGISLLLLVGFLRDLPVHAAGGGAELPARALGEIMRQPIYVAALANNLIGFMVMMFVMTATPIAAVACGHSIDDGAHIIEWHLVGMYAPSFFSGHLVKRWGVVPVLLLGIGMSALCGVLALMSTSLAYFYAALAFLGVGWNFMFVGGTTLLTMSYRPAERARAQAANEFITFAGTALASLFAGQLLARFGWATINQATFPLLAIAALATVWYAVDAKRRPAHATA</sequence>
<feature type="transmembrane region" description="Helical" evidence="4">
    <location>
        <begin position="387"/>
        <end position="408"/>
    </location>
</feature>
<feature type="domain" description="Major facilitator superfamily (MFS) profile" evidence="5">
    <location>
        <begin position="232"/>
        <end position="419"/>
    </location>
</feature>
<keyword evidence="7" id="KW-1185">Reference proteome</keyword>
<reference evidence="6" key="1">
    <citation type="submission" date="2016-06" db="EMBL/GenBank/DDBJ databases">
        <title>Pandoraea oxalativorans DSM 23570 Genome Sequencing.</title>
        <authorList>
            <person name="Ee R."/>
            <person name="Lim Y.-L."/>
            <person name="Yong D."/>
            <person name="Yin W.-F."/>
            <person name="Chan K.-G."/>
        </authorList>
    </citation>
    <scope>NUCLEOTIDE SEQUENCE</scope>
    <source>
        <strain evidence="6">DSM 23570</strain>
    </source>
</reference>
<feature type="transmembrane region" description="Helical" evidence="4">
    <location>
        <begin position="178"/>
        <end position="203"/>
    </location>
</feature>
<dbReference type="SUPFAM" id="SSF103473">
    <property type="entry name" value="MFS general substrate transporter"/>
    <property type="match status" value="1"/>
</dbReference>
<dbReference type="EMBL" id="CP011253">
    <property type="protein sequence ID" value="AKC69108.1"/>
    <property type="molecule type" value="Genomic_DNA"/>
</dbReference>
<keyword evidence="2 4" id="KW-1133">Transmembrane helix</keyword>
<feature type="transmembrane region" description="Helical" evidence="4">
    <location>
        <begin position="63"/>
        <end position="85"/>
    </location>
</feature>
<name>A0A0E3U623_9BURK</name>
<feature type="transmembrane region" description="Helical" evidence="4">
    <location>
        <begin position="117"/>
        <end position="134"/>
    </location>
</feature>
<organism evidence="6 7">
    <name type="scientific">Pandoraea oxalativorans</name>
    <dbReference type="NCBI Taxonomy" id="573737"/>
    <lineage>
        <taxon>Bacteria</taxon>
        <taxon>Pseudomonadati</taxon>
        <taxon>Pseudomonadota</taxon>
        <taxon>Betaproteobacteria</taxon>
        <taxon>Burkholderiales</taxon>
        <taxon>Burkholderiaceae</taxon>
        <taxon>Pandoraea</taxon>
    </lineage>
</organism>
<dbReference type="OrthoDB" id="8558006at2"/>
<evidence type="ECO:0000256" key="3">
    <source>
        <dbReference type="ARBA" id="ARBA00023136"/>
    </source>
</evidence>
<dbReference type="GO" id="GO:0022857">
    <property type="term" value="F:transmembrane transporter activity"/>
    <property type="evidence" value="ECO:0007669"/>
    <property type="project" value="InterPro"/>
</dbReference>
<dbReference type="InterPro" id="IPR036259">
    <property type="entry name" value="MFS_trans_sf"/>
</dbReference>
<dbReference type="InterPro" id="IPR020846">
    <property type="entry name" value="MFS_dom"/>
</dbReference>
<dbReference type="PROSITE" id="PS50850">
    <property type="entry name" value="MFS"/>
    <property type="match status" value="1"/>
</dbReference>
<evidence type="ECO:0000256" key="4">
    <source>
        <dbReference type="SAM" id="Phobius"/>
    </source>
</evidence>
<keyword evidence="1 4" id="KW-0812">Transmembrane</keyword>